<comment type="similarity">
    <text evidence="3 12">Belongs to the CcmD/CycX/HelD family.</text>
</comment>
<keyword evidence="6 12" id="KW-1003">Cell membrane</keyword>
<keyword evidence="15" id="KW-1185">Reference proteome</keyword>
<evidence type="ECO:0000256" key="5">
    <source>
        <dbReference type="ARBA" id="ARBA00022448"/>
    </source>
</evidence>
<evidence type="ECO:0000313" key="15">
    <source>
        <dbReference type="Proteomes" id="UP000693972"/>
    </source>
</evidence>
<sequence length="54" mass="5732">MMVDLGQYAVPILSAYAGTIVCLVALVIASVVRARRIAKRLADVEARRKSGATS</sequence>
<evidence type="ECO:0000256" key="3">
    <source>
        <dbReference type="ARBA" id="ARBA00008741"/>
    </source>
</evidence>
<dbReference type="GO" id="GO:0017004">
    <property type="term" value="P:cytochrome complex assembly"/>
    <property type="evidence" value="ECO:0007669"/>
    <property type="project" value="UniProtKB-KW"/>
</dbReference>
<comment type="function">
    <text evidence="1 12">Required for the export of heme to the periplasm for the biogenesis of c-type cytochromes.</text>
</comment>
<evidence type="ECO:0000256" key="7">
    <source>
        <dbReference type="ARBA" id="ARBA00022519"/>
    </source>
</evidence>
<evidence type="ECO:0000256" key="11">
    <source>
        <dbReference type="ARBA" id="ARBA00023136"/>
    </source>
</evidence>
<dbReference type="InterPro" id="IPR007078">
    <property type="entry name" value="Haem_export_protD_CcmD"/>
</dbReference>
<evidence type="ECO:0000256" key="1">
    <source>
        <dbReference type="ARBA" id="ARBA00002442"/>
    </source>
</evidence>
<reference evidence="14 15" key="1">
    <citation type="submission" date="2021-07" db="EMBL/GenBank/DDBJ databases">
        <title>Karlodiniumbacter phycospheric gen. nov., sp. nov., a phycosphere bacterium isolated from karlodinium veneficum.</title>
        <authorList>
            <person name="Peng Y."/>
            <person name="Jiang L."/>
            <person name="Lee J."/>
        </authorList>
    </citation>
    <scope>NUCLEOTIDE SEQUENCE</scope>
    <source>
        <strain evidence="14 15">N5</strain>
    </source>
</reference>
<dbReference type="NCBIfam" id="TIGR03141">
    <property type="entry name" value="cytochro_ccmD"/>
    <property type="match status" value="1"/>
</dbReference>
<name>A0A975YHB3_9RHOB</name>
<keyword evidence="9 12" id="KW-0201">Cytochrome c-type biogenesis</keyword>
<keyword evidence="5 12" id="KW-0813">Transport</keyword>
<keyword evidence="11 12" id="KW-0472">Membrane</keyword>
<dbReference type="AlphaFoldDB" id="A0A975YHB3"/>
<evidence type="ECO:0000256" key="12">
    <source>
        <dbReference type="RuleBase" id="RU363101"/>
    </source>
</evidence>
<evidence type="ECO:0000256" key="6">
    <source>
        <dbReference type="ARBA" id="ARBA00022475"/>
    </source>
</evidence>
<keyword evidence="8 12" id="KW-0812">Transmembrane</keyword>
<evidence type="ECO:0000313" key="13">
    <source>
        <dbReference type="EMBL" id="MBY4892494.1"/>
    </source>
</evidence>
<organism evidence="14">
    <name type="scientific">Gymnodinialimonas phycosphaerae</name>
    <dbReference type="NCBI Taxonomy" id="2841589"/>
    <lineage>
        <taxon>Bacteria</taxon>
        <taxon>Pseudomonadati</taxon>
        <taxon>Pseudomonadota</taxon>
        <taxon>Alphaproteobacteria</taxon>
        <taxon>Rhodobacterales</taxon>
        <taxon>Paracoccaceae</taxon>
        <taxon>Gymnodinialimonas</taxon>
    </lineage>
</organism>
<dbReference type="GO" id="GO:0005886">
    <property type="term" value="C:plasma membrane"/>
    <property type="evidence" value="ECO:0007669"/>
    <property type="project" value="UniProtKB-SubCell"/>
</dbReference>
<gene>
    <name evidence="14" type="primary">ccmD</name>
    <name evidence="13" type="ORF">KUL25_06930</name>
    <name evidence="14" type="ORF">KUL25_06935</name>
</gene>
<dbReference type="EMBL" id="JAIMBW010000001">
    <property type="protein sequence ID" value="MBY4892494.1"/>
    <property type="molecule type" value="Genomic_DNA"/>
</dbReference>
<keyword evidence="10 12" id="KW-1133">Transmembrane helix</keyword>
<evidence type="ECO:0000313" key="14">
    <source>
        <dbReference type="EMBL" id="QXL89241.1"/>
    </source>
</evidence>
<comment type="subcellular location">
    <subcellularLocation>
        <location evidence="2 12">Cell inner membrane</location>
        <topology evidence="2 12">Single-pass membrane protein</topology>
    </subcellularLocation>
</comment>
<accession>A0A975YHB3</accession>
<dbReference type="GO" id="GO:0015886">
    <property type="term" value="P:heme transport"/>
    <property type="evidence" value="ECO:0007669"/>
    <property type="project" value="InterPro"/>
</dbReference>
<dbReference type="Proteomes" id="UP000693972">
    <property type="component" value="Unassembled WGS sequence"/>
</dbReference>
<evidence type="ECO:0000256" key="4">
    <source>
        <dbReference type="ARBA" id="ARBA00016461"/>
    </source>
</evidence>
<evidence type="ECO:0000256" key="8">
    <source>
        <dbReference type="ARBA" id="ARBA00022692"/>
    </source>
</evidence>
<dbReference type="EMBL" id="CP078073">
    <property type="protein sequence ID" value="QXL89241.1"/>
    <property type="molecule type" value="Genomic_DNA"/>
</dbReference>
<protein>
    <recommendedName>
        <fullName evidence="4 12">Heme exporter protein D</fullName>
    </recommendedName>
</protein>
<evidence type="ECO:0000256" key="10">
    <source>
        <dbReference type="ARBA" id="ARBA00022989"/>
    </source>
</evidence>
<proteinExistence type="inferred from homology"/>
<keyword evidence="7 12" id="KW-0997">Cell inner membrane</keyword>
<feature type="transmembrane region" description="Helical" evidence="12">
    <location>
        <begin position="12"/>
        <end position="32"/>
    </location>
</feature>
<evidence type="ECO:0000256" key="9">
    <source>
        <dbReference type="ARBA" id="ARBA00022748"/>
    </source>
</evidence>
<dbReference type="Pfam" id="PF04995">
    <property type="entry name" value="CcmD"/>
    <property type="match status" value="1"/>
</dbReference>
<evidence type="ECO:0000256" key="2">
    <source>
        <dbReference type="ARBA" id="ARBA00004377"/>
    </source>
</evidence>